<dbReference type="InterPro" id="IPR003594">
    <property type="entry name" value="HATPase_dom"/>
</dbReference>
<sequence>MKELFVDAVIDNLDMVMDFVNSELETYDCSMKVQTQIDIAIEEIFVNISSYAYKPEVGPVTIRVAVDNEVIIEFEDKGTPYNPIEKIDPDITKSIEEREIGGLGIFMVKKIMDSVEYKNVDNKNILIIRKGIE</sequence>
<accession>A0A949WQ97</accession>
<evidence type="ECO:0000259" key="1">
    <source>
        <dbReference type="Pfam" id="PF13581"/>
    </source>
</evidence>
<feature type="domain" description="Histidine kinase/HSP90-like ATPase" evidence="1">
    <location>
        <begin position="11"/>
        <end position="130"/>
    </location>
</feature>
<gene>
    <name evidence="2" type="ORF">I6U48_05910</name>
</gene>
<dbReference type="CDD" id="cd16936">
    <property type="entry name" value="HATPase_RsbW-like"/>
    <property type="match status" value="1"/>
</dbReference>
<organism evidence="2 3">
    <name type="scientific">Clostridium thailandense</name>
    <dbReference type="NCBI Taxonomy" id="2794346"/>
    <lineage>
        <taxon>Bacteria</taxon>
        <taxon>Bacillati</taxon>
        <taxon>Bacillota</taxon>
        <taxon>Clostridia</taxon>
        <taxon>Eubacteriales</taxon>
        <taxon>Clostridiaceae</taxon>
        <taxon>Clostridium</taxon>
    </lineage>
</organism>
<keyword evidence="2" id="KW-0547">Nucleotide-binding</keyword>
<name>A0A949WQ97_9CLOT</name>
<dbReference type="AlphaFoldDB" id="A0A949WQ97"/>
<keyword evidence="3" id="KW-1185">Reference proteome</keyword>
<evidence type="ECO:0000313" key="2">
    <source>
        <dbReference type="EMBL" id="MBV7272450.1"/>
    </source>
</evidence>
<dbReference type="Pfam" id="PF13581">
    <property type="entry name" value="HATPase_c_2"/>
    <property type="match status" value="1"/>
</dbReference>
<proteinExistence type="predicted"/>
<reference evidence="2" key="1">
    <citation type="submission" date="2020-12" db="EMBL/GenBank/DDBJ databases">
        <title>Clostridium thailandense sp. nov., a novel acetogenic bacterium isolated from peat land soil in Thailand.</title>
        <authorList>
            <person name="Chaikitkaew S."/>
            <person name="Birkeland N.K."/>
        </authorList>
    </citation>
    <scope>NUCLEOTIDE SEQUENCE</scope>
    <source>
        <strain evidence="2">PL3</strain>
    </source>
</reference>
<dbReference type="EMBL" id="JAEEGC010000025">
    <property type="protein sequence ID" value="MBV7272450.1"/>
    <property type="molecule type" value="Genomic_DNA"/>
</dbReference>
<keyword evidence="2" id="KW-0067">ATP-binding</keyword>
<comment type="caution">
    <text evidence="2">The sequence shown here is derived from an EMBL/GenBank/DDBJ whole genome shotgun (WGS) entry which is preliminary data.</text>
</comment>
<protein>
    <submittedName>
        <fullName evidence="2">ATP-binding protein</fullName>
    </submittedName>
</protein>
<dbReference type="GO" id="GO:0005524">
    <property type="term" value="F:ATP binding"/>
    <property type="evidence" value="ECO:0007669"/>
    <property type="project" value="UniProtKB-KW"/>
</dbReference>
<evidence type="ECO:0000313" key="3">
    <source>
        <dbReference type="Proteomes" id="UP000694308"/>
    </source>
</evidence>
<dbReference type="RefSeq" id="WP_218319485.1">
    <property type="nucleotide sequence ID" value="NZ_JAEEGC010000025.1"/>
</dbReference>
<dbReference type="Proteomes" id="UP000694308">
    <property type="component" value="Unassembled WGS sequence"/>
</dbReference>